<feature type="transmembrane region" description="Helical" evidence="5">
    <location>
        <begin position="33"/>
        <end position="52"/>
    </location>
</feature>
<evidence type="ECO:0000256" key="4">
    <source>
        <dbReference type="ARBA" id="ARBA00023136"/>
    </source>
</evidence>
<dbReference type="EMBL" id="JACCBI010000001">
    <property type="protein sequence ID" value="NYD66673.1"/>
    <property type="molecule type" value="Genomic_DNA"/>
</dbReference>
<dbReference type="EMBL" id="SDPM01000002">
    <property type="protein sequence ID" value="RXZ87338.1"/>
    <property type="molecule type" value="Genomic_DNA"/>
</dbReference>
<feature type="transmembrane region" description="Helical" evidence="5">
    <location>
        <begin position="342"/>
        <end position="363"/>
    </location>
</feature>
<feature type="transmembrane region" description="Helical" evidence="5">
    <location>
        <begin position="255"/>
        <end position="276"/>
    </location>
</feature>
<keyword evidence="8" id="KW-0436">Ligase</keyword>
<accession>A0A4Q2M5Z1</accession>
<sequence length="434" mass="46982">MTPAHRRLAVRAFSVLLFFTVLAGQFWRNLLGWWGFGVIAGLLTIGAVVLLVREKPEWSWRRSPKGVAAFLIVAALSIAWSHYPAASALGVGLTVATTIAAVFVGLCLSWAEFLRALGNALRWILGLSLLFELGVALVVRGPLLPNFVSYEGEKIPMAFYWSRGLLFDGGPIEGIVASRNLLGFIALLALIVFGIQLAAKTVQRRWGITWLVIAAVSFVLTRSATVTLAAVVVLAALGFALWARHRGPRRRGVVYLTAGAALVASIAALTLGWNLLLSIFGKSDDLTGRFDIWAAVSGLASERPLAGWGWIGYWAPWVDPFDSLAERKGVLYLQAHNAWLDVWFQLGIIGLVVFAAIVIPALWRSWFLAVDTAYDGRGAALPPRASALLPLLVLAALIAQSLAESRILVEGGWVLLVAVAFLTKRRQLSGEAMP</sequence>
<keyword evidence="2 5" id="KW-0812">Transmembrane</keyword>
<dbReference type="InterPro" id="IPR007016">
    <property type="entry name" value="O-antigen_ligase-rel_domated"/>
</dbReference>
<comment type="subcellular location">
    <subcellularLocation>
        <location evidence="1">Membrane</location>
        <topology evidence="1">Multi-pass membrane protein</topology>
    </subcellularLocation>
</comment>
<comment type="caution">
    <text evidence="8">The sequence shown here is derived from an EMBL/GenBank/DDBJ whole genome shotgun (WGS) entry which is preliminary data.</text>
</comment>
<keyword evidence="4 5" id="KW-0472">Membrane</keyword>
<feature type="transmembrane region" description="Helical" evidence="5">
    <location>
        <begin position="227"/>
        <end position="243"/>
    </location>
</feature>
<dbReference type="PANTHER" id="PTHR37422:SF17">
    <property type="entry name" value="O-ANTIGEN LIGASE"/>
    <property type="match status" value="1"/>
</dbReference>
<keyword evidence="3 5" id="KW-1133">Transmembrane helix</keyword>
<keyword evidence="9" id="KW-1185">Reference proteome</keyword>
<organism evidence="8 9">
    <name type="scientific">Agromyces atrinae</name>
    <dbReference type="NCBI Taxonomy" id="592376"/>
    <lineage>
        <taxon>Bacteria</taxon>
        <taxon>Bacillati</taxon>
        <taxon>Actinomycetota</taxon>
        <taxon>Actinomycetes</taxon>
        <taxon>Micrococcales</taxon>
        <taxon>Microbacteriaceae</taxon>
        <taxon>Agromyces</taxon>
    </lineage>
</organism>
<dbReference type="GO" id="GO:0016874">
    <property type="term" value="F:ligase activity"/>
    <property type="evidence" value="ECO:0007669"/>
    <property type="project" value="UniProtKB-KW"/>
</dbReference>
<feature type="transmembrane region" description="Helical" evidence="5">
    <location>
        <begin position="181"/>
        <end position="199"/>
    </location>
</feature>
<evidence type="ECO:0000313" key="9">
    <source>
        <dbReference type="Proteomes" id="UP000292686"/>
    </source>
</evidence>
<dbReference type="InterPro" id="IPR051533">
    <property type="entry name" value="WaaL-like"/>
</dbReference>
<evidence type="ECO:0000313" key="8">
    <source>
        <dbReference type="EMBL" id="RXZ87338.1"/>
    </source>
</evidence>
<gene>
    <name evidence="7" type="ORF">BJ972_001192</name>
    <name evidence="8" type="ORF">ESP50_05300</name>
</gene>
<protein>
    <submittedName>
        <fullName evidence="7 8">O-antigen ligase</fullName>
    </submittedName>
</protein>
<evidence type="ECO:0000256" key="2">
    <source>
        <dbReference type="ARBA" id="ARBA00022692"/>
    </source>
</evidence>
<evidence type="ECO:0000256" key="5">
    <source>
        <dbReference type="SAM" id="Phobius"/>
    </source>
</evidence>
<evidence type="ECO:0000259" key="6">
    <source>
        <dbReference type="Pfam" id="PF04932"/>
    </source>
</evidence>
<dbReference type="Pfam" id="PF04932">
    <property type="entry name" value="Wzy_C"/>
    <property type="match status" value="1"/>
</dbReference>
<feature type="domain" description="O-antigen ligase-related" evidence="6">
    <location>
        <begin position="211"/>
        <end position="355"/>
    </location>
</feature>
<feature type="transmembrane region" description="Helical" evidence="5">
    <location>
        <begin position="123"/>
        <end position="143"/>
    </location>
</feature>
<dbReference type="Proteomes" id="UP000292686">
    <property type="component" value="Unassembled WGS sequence"/>
</dbReference>
<evidence type="ECO:0000313" key="10">
    <source>
        <dbReference type="Proteomes" id="UP000581087"/>
    </source>
</evidence>
<feature type="transmembrane region" description="Helical" evidence="5">
    <location>
        <begin position="206"/>
        <end position="221"/>
    </location>
</feature>
<dbReference type="AlphaFoldDB" id="A0A4Q2M5Z1"/>
<name>A0A4Q2M5Z1_9MICO</name>
<feature type="transmembrane region" description="Helical" evidence="5">
    <location>
        <begin position="407"/>
        <end position="423"/>
    </location>
</feature>
<reference evidence="7 10" key="2">
    <citation type="submission" date="2020-07" db="EMBL/GenBank/DDBJ databases">
        <title>Sequencing the genomes of 1000 actinobacteria strains.</title>
        <authorList>
            <person name="Klenk H.-P."/>
        </authorList>
    </citation>
    <scope>NUCLEOTIDE SEQUENCE [LARGE SCALE GENOMIC DNA]</scope>
    <source>
        <strain evidence="7 10">DSM 23870</strain>
    </source>
</reference>
<dbReference type="PANTHER" id="PTHR37422">
    <property type="entry name" value="TEICHURONIC ACID BIOSYNTHESIS PROTEIN TUAE"/>
    <property type="match status" value="1"/>
</dbReference>
<dbReference type="Proteomes" id="UP000581087">
    <property type="component" value="Unassembled WGS sequence"/>
</dbReference>
<proteinExistence type="predicted"/>
<feature type="transmembrane region" description="Helical" evidence="5">
    <location>
        <begin position="384"/>
        <end position="401"/>
    </location>
</feature>
<reference evidence="8 9" key="1">
    <citation type="submission" date="2019-01" db="EMBL/GenBank/DDBJ databases">
        <title>Agromyces.</title>
        <authorList>
            <person name="Li J."/>
        </authorList>
    </citation>
    <scope>NUCLEOTIDE SEQUENCE [LARGE SCALE GENOMIC DNA]</scope>
    <source>
        <strain evidence="8 9">DSM 23870</strain>
    </source>
</reference>
<feature type="transmembrane region" description="Helical" evidence="5">
    <location>
        <begin position="89"/>
        <end position="111"/>
    </location>
</feature>
<evidence type="ECO:0000313" key="7">
    <source>
        <dbReference type="EMBL" id="NYD66673.1"/>
    </source>
</evidence>
<evidence type="ECO:0000256" key="1">
    <source>
        <dbReference type="ARBA" id="ARBA00004141"/>
    </source>
</evidence>
<evidence type="ECO:0000256" key="3">
    <source>
        <dbReference type="ARBA" id="ARBA00022989"/>
    </source>
</evidence>
<dbReference type="GO" id="GO:0016020">
    <property type="term" value="C:membrane"/>
    <property type="evidence" value="ECO:0007669"/>
    <property type="project" value="UniProtKB-SubCell"/>
</dbReference>
<feature type="transmembrane region" description="Helical" evidence="5">
    <location>
        <begin position="64"/>
        <end position="83"/>
    </location>
</feature>
<dbReference type="RefSeq" id="WP_129172912.1">
    <property type="nucleotide sequence ID" value="NZ_JACCBI010000001.1"/>
</dbReference>
<dbReference type="OrthoDB" id="1118146at2"/>